<dbReference type="InterPro" id="IPR023584">
    <property type="entry name" value="Ribosome_recyc_fac_dom"/>
</dbReference>
<dbReference type="Proteomes" id="UP000032336">
    <property type="component" value="Unassembled WGS sequence"/>
</dbReference>
<keyword evidence="3 5" id="KW-0963">Cytoplasm</keyword>
<dbReference type="EMBL" id="JXUW01000005">
    <property type="protein sequence ID" value="KJE77431.1"/>
    <property type="molecule type" value="Genomic_DNA"/>
</dbReference>
<dbReference type="FunFam" id="1.10.132.20:FF:000001">
    <property type="entry name" value="Ribosome-recycling factor"/>
    <property type="match status" value="1"/>
</dbReference>
<reference evidence="7 8" key="1">
    <citation type="submission" date="2015-01" db="EMBL/GenBank/DDBJ databases">
        <title>Draft genome of the acidophilic iron oxidizer Ferrimicrobium acidiphilum strain T23.</title>
        <authorList>
            <person name="Poehlein A."/>
            <person name="Eisen S."/>
            <person name="Schloemann M."/>
            <person name="Johnson B.D."/>
            <person name="Daniel R."/>
            <person name="Muehling M."/>
        </authorList>
    </citation>
    <scope>NUCLEOTIDE SEQUENCE [LARGE SCALE GENOMIC DNA]</scope>
    <source>
        <strain evidence="7 8">T23</strain>
    </source>
</reference>
<dbReference type="GO" id="GO:0006415">
    <property type="term" value="P:translational termination"/>
    <property type="evidence" value="ECO:0007669"/>
    <property type="project" value="UniProtKB-UniRule"/>
</dbReference>
<dbReference type="Gene3D" id="3.30.1360.40">
    <property type="match status" value="1"/>
</dbReference>
<comment type="similarity">
    <text evidence="2 5">Belongs to the RRF family.</text>
</comment>
<dbReference type="STRING" id="1121877.FEAC_08650"/>
<comment type="function">
    <text evidence="5">Responsible for the release of ribosomes from messenger RNA at the termination of protein biosynthesis. May increase the efficiency of translation by recycling ribosomes from one round of translation to another.</text>
</comment>
<evidence type="ECO:0000313" key="8">
    <source>
        <dbReference type="Proteomes" id="UP000032336"/>
    </source>
</evidence>
<dbReference type="AlphaFoldDB" id="A0A0D8FWE9"/>
<organism evidence="7 8">
    <name type="scientific">Ferrimicrobium acidiphilum DSM 19497</name>
    <dbReference type="NCBI Taxonomy" id="1121877"/>
    <lineage>
        <taxon>Bacteria</taxon>
        <taxon>Bacillati</taxon>
        <taxon>Actinomycetota</taxon>
        <taxon>Acidimicrobiia</taxon>
        <taxon>Acidimicrobiales</taxon>
        <taxon>Acidimicrobiaceae</taxon>
        <taxon>Ferrimicrobium</taxon>
    </lineage>
</organism>
<keyword evidence="4 5" id="KW-0648">Protein biosynthesis</keyword>
<dbReference type="FunFam" id="3.30.1360.40:FF:000001">
    <property type="entry name" value="Ribosome-recycling factor"/>
    <property type="match status" value="1"/>
</dbReference>
<feature type="domain" description="Ribosome recycling factor" evidence="6">
    <location>
        <begin position="26"/>
        <end position="188"/>
    </location>
</feature>
<dbReference type="InterPro" id="IPR036191">
    <property type="entry name" value="RRF_sf"/>
</dbReference>
<sequence>MAEEVDTDLVIAETKTKMAKALEHTEEEFAAVRTGRAAPALVEHLAVDYYGSTTPLMTIAGIGVSDARTLVINPYDRGSLGAIETAIRNSDLGANPTNDGSTIRITLQPPTEERRKELIKVVRTRSEEGKVAIRAIRRSARHQFESWQKQGSLTTDDLSDLEKQLEQVTSHYIAELDKALEAKERDLLEV</sequence>
<evidence type="ECO:0000259" key="6">
    <source>
        <dbReference type="Pfam" id="PF01765"/>
    </source>
</evidence>
<evidence type="ECO:0000256" key="5">
    <source>
        <dbReference type="HAMAP-Rule" id="MF_00040"/>
    </source>
</evidence>
<evidence type="ECO:0000256" key="3">
    <source>
        <dbReference type="ARBA" id="ARBA00022490"/>
    </source>
</evidence>
<dbReference type="GeneID" id="78372152"/>
<dbReference type="GO" id="GO:0005737">
    <property type="term" value="C:cytoplasm"/>
    <property type="evidence" value="ECO:0007669"/>
    <property type="project" value="UniProtKB-SubCell"/>
</dbReference>
<evidence type="ECO:0000313" key="7">
    <source>
        <dbReference type="EMBL" id="KJE77431.1"/>
    </source>
</evidence>
<evidence type="ECO:0000256" key="1">
    <source>
        <dbReference type="ARBA" id="ARBA00004496"/>
    </source>
</evidence>
<proteinExistence type="inferred from homology"/>
<dbReference type="Pfam" id="PF01765">
    <property type="entry name" value="RRF"/>
    <property type="match status" value="1"/>
</dbReference>
<gene>
    <name evidence="5 7" type="primary">frr</name>
    <name evidence="7" type="ORF">FEAC_08650</name>
</gene>
<dbReference type="OrthoDB" id="9804006at2"/>
<dbReference type="HAMAP" id="MF_00040">
    <property type="entry name" value="RRF"/>
    <property type="match status" value="1"/>
</dbReference>
<dbReference type="CDD" id="cd00520">
    <property type="entry name" value="RRF"/>
    <property type="match status" value="1"/>
</dbReference>
<dbReference type="PATRIC" id="fig|1121877.4.peg.920"/>
<dbReference type="PANTHER" id="PTHR20982:SF3">
    <property type="entry name" value="MITOCHONDRIAL RIBOSOME RECYCLING FACTOR PSEUDO 1"/>
    <property type="match status" value="1"/>
</dbReference>
<keyword evidence="8" id="KW-1185">Reference proteome</keyword>
<dbReference type="GO" id="GO:0043023">
    <property type="term" value="F:ribosomal large subunit binding"/>
    <property type="evidence" value="ECO:0007669"/>
    <property type="project" value="TreeGrafter"/>
</dbReference>
<accession>A0A0D8FWE9</accession>
<comment type="subcellular location">
    <subcellularLocation>
        <location evidence="1 5">Cytoplasm</location>
    </subcellularLocation>
</comment>
<evidence type="ECO:0000256" key="2">
    <source>
        <dbReference type="ARBA" id="ARBA00005912"/>
    </source>
</evidence>
<dbReference type="RefSeq" id="WP_035388796.1">
    <property type="nucleotide sequence ID" value="NZ_JQKF01000004.1"/>
</dbReference>
<dbReference type="InterPro" id="IPR002661">
    <property type="entry name" value="Ribosome_recyc_fac"/>
</dbReference>
<dbReference type="Gene3D" id="1.10.132.20">
    <property type="entry name" value="Ribosome-recycling factor"/>
    <property type="match status" value="1"/>
</dbReference>
<dbReference type="NCBIfam" id="TIGR00496">
    <property type="entry name" value="frr"/>
    <property type="match status" value="1"/>
</dbReference>
<protein>
    <recommendedName>
        <fullName evidence="5">Ribosome-recycling factor</fullName>
        <shortName evidence="5">RRF</shortName>
    </recommendedName>
    <alternativeName>
        <fullName evidence="5">Ribosome-releasing factor</fullName>
    </alternativeName>
</protein>
<comment type="caution">
    <text evidence="7">The sequence shown here is derived from an EMBL/GenBank/DDBJ whole genome shotgun (WGS) entry which is preliminary data.</text>
</comment>
<evidence type="ECO:0000256" key="4">
    <source>
        <dbReference type="ARBA" id="ARBA00022917"/>
    </source>
</evidence>
<dbReference type="SUPFAM" id="SSF55194">
    <property type="entry name" value="Ribosome recycling factor, RRF"/>
    <property type="match status" value="1"/>
</dbReference>
<dbReference type="eggNOG" id="COG0233">
    <property type="taxonomic scope" value="Bacteria"/>
</dbReference>
<name>A0A0D8FWE9_9ACTN</name>
<dbReference type="PANTHER" id="PTHR20982">
    <property type="entry name" value="RIBOSOME RECYCLING FACTOR"/>
    <property type="match status" value="1"/>
</dbReference>